<dbReference type="WBParaSite" id="TCONS_00004657.p1">
    <property type="protein sequence ID" value="TCONS_00004657.p1"/>
    <property type="gene ID" value="XLOC_002453"/>
</dbReference>
<protein>
    <submittedName>
        <fullName evidence="4">Uncharacterized protein</fullName>
    </submittedName>
</protein>
<evidence type="ECO:0000256" key="1">
    <source>
        <dbReference type="SAM" id="MobiDB-lite"/>
    </source>
</evidence>
<keyword evidence="2" id="KW-1133">Transmembrane helix</keyword>
<keyword evidence="2" id="KW-0812">Transmembrane</keyword>
<reference evidence="4" key="1">
    <citation type="submission" date="2024-02" db="UniProtKB">
        <authorList>
            <consortium name="WormBaseParasite"/>
        </authorList>
    </citation>
    <scope>IDENTIFICATION</scope>
</reference>
<evidence type="ECO:0000313" key="4">
    <source>
        <dbReference type="WBParaSite" id="TCONS_00004657.p1"/>
    </source>
</evidence>
<feature type="transmembrane region" description="Helical" evidence="2">
    <location>
        <begin position="654"/>
        <end position="679"/>
    </location>
</feature>
<feature type="transmembrane region" description="Helical" evidence="2">
    <location>
        <begin position="1355"/>
        <end position="1380"/>
    </location>
</feature>
<sequence>CLNFFEMTSIFKKILLYYLLWHINFNIFSPHVKNFLVVYGFKGLPSGNYFCSSEWSWHDLRISTHLKLHIEDELEDEFFVKTFFQKGAAKFSHTVDLPNGAKLIINNLENFEIPLKNVYKDKHGNVHNIDHAVKYILCPVRRTLRVWFYFREYKHHKLFRTFWGSNICSFGHCEIGLLFYAPDSDEKKLEKGGTVNEGLYVVFTGGDEYPLLFYHPKSNGLNMALVACQYINWISKYSLSKFQPADFIKDFFPKVPYEDYDRHIFVPTFKYEKRKLPGNGKSNDQEVDAFICGLIKQKEYPDVEVGYKLQKSSEKTSVPLTFDGTKISCDSNDIKDEYVFGYLPPDKTILKKDEDLSYFSSEKKLYSGQYLLVYNKNEIIERRKQLLDMQKNHVHNVDYDYLAWDHQEKFYFNPTCIGTLKDVDATLKLKTGETIPQGNLMEDKRTISYEINKISESTTLSCHAIKDGSVDERYSNFYNKRFKTFIHKIEDETGKAVDETPLEVIKVIPGATNFYGKYKCTVEKGIDFKKIKSTEFVITSKFGKDNEDIIIALKTDKDVIKCPVKNERNASLGEMVVSVSRDKIYNYNYENGTSDDFKITHEYIILQAKSNSEIVNNTKFECIYKVNGEISSKKVFTIHIKNNIGVVDKKTKRFFIPIICGVAGFIVLILIIVAIVTVLNIKKRKKSKLLSRASSATSASSMSRSKMSGLSSTSKSKSKFSNTKSNSKSSVSTSSSKIGSIVYGKRSGNYYCSSETTWGELRISTHLKLHIENEREDEFFVKTFFQKGAAKFSHTVDLPNGAKLIINNLENFEIPLKKVYKDRHGNVHNIDHAVKYILCPVSRTNGVWFYFREYRHHKLFRTFWGSNICSFGHCEIGLLFYASGTDEKKLEKGGTVNEGLYVVFTGGDEYPLLFYHPKSNGLNMALVACQYINWISKYSLSKFQPADFIKDFFPKVPYEDYDRHIFVPTFKYEKRKLPGNGKSNDQEVDAFICGLIKQKEYPDVEVGYKLQKSSEKTSVPLTFDGTKISCDSNDIKDEYVFGYLPPDKTILKKDGDLSYFSSEKKLYSGQYLLVYNKNEIIERRKQLLDMQKNHVHNVDYDYLAWDHQEKFYFNPTCIGTLEDVDATLKLKIGETIPQGNLMEDKKTISYEINKISESTTLSCHAIKDGSVDERYSNFYNKRFKTFIHKIEDETGKAVDETPLEVIKVIPGATNFYGKYKCTVEKGIDFKKIKSTEFVITSKFGKDNEDIIIALKTDKDVIKCPVKNERNASLGEMVVSVSKDKIYNYNYENGTSDDFKITHEYIILQAKSNSEIVNNTKFECIYKVSGEISSKKVFTIHIKNNIGVVDKKTKSFFIPIICGVAGFIILILIIVAIVTVLNIKKRKKSKLLSRASSATSASSMSRSKMSGLSSTSNSKSKSRFSNTKSNSKSSVSTSSSKTGSSISSTSTSKSKLSRKKK</sequence>
<feature type="region of interest" description="Disordered" evidence="1">
    <location>
        <begin position="1401"/>
        <end position="1460"/>
    </location>
</feature>
<dbReference type="AlphaFoldDB" id="A0AAF5D1Q0"/>
<keyword evidence="3" id="KW-1185">Reference proteome</keyword>
<dbReference type="Proteomes" id="UP000035681">
    <property type="component" value="Unplaced"/>
</dbReference>
<accession>A0AAF5D1Q0</accession>
<feature type="region of interest" description="Disordered" evidence="1">
    <location>
        <begin position="700"/>
        <end position="734"/>
    </location>
</feature>
<keyword evidence="2" id="KW-0472">Membrane</keyword>
<feature type="transmembrane region" description="Helical" evidence="2">
    <location>
        <begin position="862"/>
        <end position="882"/>
    </location>
</feature>
<evidence type="ECO:0000256" key="2">
    <source>
        <dbReference type="SAM" id="Phobius"/>
    </source>
</evidence>
<evidence type="ECO:0000313" key="3">
    <source>
        <dbReference type="Proteomes" id="UP000035681"/>
    </source>
</evidence>
<proteinExistence type="predicted"/>
<organism evidence="3 4">
    <name type="scientific">Strongyloides stercoralis</name>
    <name type="common">Threadworm</name>
    <dbReference type="NCBI Taxonomy" id="6248"/>
    <lineage>
        <taxon>Eukaryota</taxon>
        <taxon>Metazoa</taxon>
        <taxon>Ecdysozoa</taxon>
        <taxon>Nematoda</taxon>
        <taxon>Chromadorea</taxon>
        <taxon>Rhabditida</taxon>
        <taxon>Tylenchina</taxon>
        <taxon>Panagrolaimomorpha</taxon>
        <taxon>Strongyloidoidea</taxon>
        <taxon>Strongyloididae</taxon>
        <taxon>Strongyloides</taxon>
    </lineage>
</organism>
<feature type="compositionally biased region" description="Low complexity" evidence="1">
    <location>
        <begin position="1401"/>
        <end position="1453"/>
    </location>
</feature>
<name>A0AAF5D1Q0_STRER</name>